<name>A0A2Z2N4G5_9EURY</name>
<dbReference type="SUPFAM" id="SSF53613">
    <property type="entry name" value="Ribokinase-like"/>
    <property type="match status" value="1"/>
</dbReference>
<gene>
    <name evidence="2" type="ORF">A3L04_04650</name>
</gene>
<accession>A0A2Z2N4G5</accession>
<dbReference type="Proteomes" id="UP000250189">
    <property type="component" value="Chromosome"/>
</dbReference>
<reference evidence="2 3" key="1">
    <citation type="submission" date="2016-04" db="EMBL/GenBank/DDBJ databases">
        <title>Complete genome sequence of Thermococcus chitonophagus type strain GC74.</title>
        <authorList>
            <person name="Oger P.M."/>
        </authorList>
    </citation>
    <scope>NUCLEOTIDE SEQUENCE [LARGE SCALE GENOMIC DNA]</scope>
    <source>
        <strain evidence="2 3">GC74</strain>
    </source>
</reference>
<evidence type="ECO:0000313" key="3">
    <source>
        <dbReference type="Proteomes" id="UP000250189"/>
    </source>
</evidence>
<sequence>MMFTVIGNFTIDIIGGKKRPGGGAYYSSLVLSKFADVRVITKVGQDYPREWLKEVEEYVELVPIEGKSSVVYELIYRGEERAIKVLSKGDPFKDHELLETRGEVIINPVANEITPNQVSLFRKPSLDVQGFVRELKEYVGLKEIDGWFLSNCKVVHTSLEEYQKIINPGKPEILAITNGSREGVLIAEETIKFRPKKISVRDPTGAGDAFLALLTYGVGKFGIRRGLEFALEETAKFLNLGLKEYLNRDDEASIG</sequence>
<evidence type="ECO:0000313" key="2">
    <source>
        <dbReference type="EMBL" id="ASJ16414.1"/>
    </source>
</evidence>
<dbReference type="OrthoDB" id="26949at2157"/>
<dbReference type="Gene3D" id="3.40.1190.20">
    <property type="match status" value="1"/>
</dbReference>
<evidence type="ECO:0000259" key="1">
    <source>
        <dbReference type="Pfam" id="PF00294"/>
    </source>
</evidence>
<feature type="domain" description="Carbohydrate kinase PfkB" evidence="1">
    <location>
        <begin position="149"/>
        <end position="217"/>
    </location>
</feature>
<proteinExistence type="predicted"/>
<dbReference type="InterPro" id="IPR011611">
    <property type="entry name" value="PfkB_dom"/>
</dbReference>
<dbReference type="AlphaFoldDB" id="A0A2Z2N4G5"/>
<dbReference type="Pfam" id="PF00294">
    <property type="entry name" value="PfkB"/>
    <property type="match status" value="1"/>
</dbReference>
<dbReference type="RefSeq" id="WP_068578743.1">
    <property type="nucleotide sequence ID" value="NZ_CP015193.1"/>
</dbReference>
<keyword evidence="3" id="KW-1185">Reference proteome</keyword>
<dbReference type="InterPro" id="IPR029056">
    <property type="entry name" value="Ribokinase-like"/>
</dbReference>
<dbReference type="EMBL" id="CP015193">
    <property type="protein sequence ID" value="ASJ16414.1"/>
    <property type="molecule type" value="Genomic_DNA"/>
</dbReference>
<organism evidence="2 3">
    <name type="scientific">Thermococcus chitonophagus</name>
    <dbReference type="NCBI Taxonomy" id="54262"/>
    <lineage>
        <taxon>Archaea</taxon>
        <taxon>Methanobacteriati</taxon>
        <taxon>Methanobacteriota</taxon>
        <taxon>Thermococci</taxon>
        <taxon>Thermococcales</taxon>
        <taxon>Thermococcaceae</taxon>
        <taxon>Thermococcus</taxon>
    </lineage>
</organism>
<protein>
    <recommendedName>
        <fullName evidence="1">Carbohydrate kinase PfkB domain-containing protein</fullName>
    </recommendedName>
</protein>
<dbReference type="GeneID" id="33321840"/>